<evidence type="ECO:0000313" key="2">
    <source>
        <dbReference type="Proteomes" id="UP000887159"/>
    </source>
</evidence>
<comment type="caution">
    <text evidence="1">The sequence shown here is derived from an EMBL/GenBank/DDBJ whole genome shotgun (WGS) entry which is preliminary data.</text>
</comment>
<organism evidence="1 2">
    <name type="scientific">Trichonephila clavipes</name>
    <name type="common">Golden silk orbweaver</name>
    <name type="synonym">Nephila clavipes</name>
    <dbReference type="NCBI Taxonomy" id="2585209"/>
    <lineage>
        <taxon>Eukaryota</taxon>
        <taxon>Metazoa</taxon>
        <taxon>Ecdysozoa</taxon>
        <taxon>Arthropoda</taxon>
        <taxon>Chelicerata</taxon>
        <taxon>Arachnida</taxon>
        <taxon>Araneae</taxon>
        <taxon>Araneomorphae</taxon>
        <taxon>Entelegynae</taxon>
        <taxon>Araneoidea</taxon>
        <taxon>Nephilidae</taxon>
        <taxon>Trichonephila</taxon>
    </lineage>
</organism>
<name>A0A8X6SB29_TRICX</name>
<accession>A0A8X6SB29</accession>
<proteinExistence type="predicted"/>
<keyword evidence="2" id="KW-1185">Reference proteome</keyword>
<dbReference type="AlphaFoldDB" id="A0A8X6SB29"/>
<dbReference type="EMBL" id="BMAU01021296">
    <property type="protein sequence ID" value="GFY10214.1"/>
    <property type="molecule type" value="Genomic_DNA"/>
</dbReference>
<reference evidence="1" key="1">
    <citation type="submission" date="2020-08" db="EMBL/GenBank/DDBJ databases">
        <title>Multicomponent nature underlies the extraordinary mechanical properties of spider dragline silk.</title>
        <authorList>
            <person name="Kono N."/>
            <person name="Nakamura H."/>
            <person name="Mori M."/>
            <person name="Yoshida Y."/>
            <person name="Ohtoshi R."/>
            <person name="Malay A.D."/>
            <person name="Moran D.A.P."/>
            <person name="Tomita M."/>
            <person name="Numata K."/>
            <person name="Arakawa K."/>
        </authorList>
    </citation>
    <scope>NUCLEOTIDE SEQUENCE</scope>
</reference>
<evidence type="ECO:0000313" key="1">
    <source>
        <dbReference type="EMBL" id="GFY10214.1"/>
    </source>
</evidence>
<protein>
    <submittedName>
        <fullName evidence="1">Uncharacterized protein</fullName>
    </submittedName>
</protein>
<sequence>MMDLMSCLRTVRPASRNANELLSPRAAEPKDPGKIGVYLAAASLSLLRRCAKPPPDILWHRPHEYVS</sequence>
<dbReference type="Proteomes" id="UP000887159">
    <property type="component" value="Unassembled WGS sequence"/>
</dbReference>
<gene>
    <name evidence="1" type="ORF">TNCV_2628931</name>
</gene>